<name>A0A7M5X0B7_9CNID</name>
<evidence type="ECO:0000313" key="3">
    <source>
        <dbReference type="EnsemblMetazoa" id="CLYHEMP015766.1"/>
    </source>
</evidence>
<dbReference type="InterPro" id="IPR030395">
    <property type="entry name" value="GP_PDE_dom"/>
</dbReference>
<evidence type="ECO:0000313" key="4">
    <source>
        <dbReference type="Proteomes" id="UP000594262"/>
    </source>
</evidence>
<protein>
    <recommendedName>
        <fullName evidence="2">GP-PDE domain-containing protein</fullName>
    </recommendedName>
</protein>
<dbReference type="InterPro" id="IPR017946">
    <property type="entry name" value="PLC-like_Pdiesterase_TIM-brl"/>
</dbReference>
<feature type="signal peptide" evidence="1">
    <location>
        <begin position="1"/>
        <end position="15"/>
    </location>
</feature>
<dbReference type="EnsemblMetazoa" id="CLYHEMT015766.1">
    <property type="protein sequence ID" value="CLYHEMP015766.1"/>
    <property type="gene ID" value="CLYHEMG015766"/>
</dbReference>
<sequence length="316" mass="36199">MKFFKIISAVTVASAAVGYQWFKLPQQDITKVRKMLFKNGKPVVFAHRAGQFEAPENTLIAIETAHKNGATAVEIDLDFTKDDIPVIIHDDTVDRTTNGTGPLNMFNFEELRSLNAAQDHPFIIVPNKKIPHQYEQIPTLEEAVKSCIDKGLTIDLDVKSSPQKVAKALKDVLQKYPNAHENIFVTSFYPQYLYTLRRECPDFAFGIIWRPHYLAKTISGEPRYSPFHMFYMSFLDAVLQYLVHNWASRFLGISMAVTNKNVLSEYYLKCWRDQNVELIVWTVNSPTQKEYFLNHLGVPIITDSVLDDAKCKEQTT</sequence>
<dbReference type="SUPFAM" id="SSF51695">
    <property type="entry name" value="PLC-like phosphodiesterases"/>
    <property type="match status" value="1"/>
</dbReference>
<dbReference type="Gene3D" id="3.20.20.190">
    <property type="entry name" value="Phosphatidylinositol (PI) phosphodiesterase"/>
    <property type="match status" value="1"/>
</dbReference>
<dbReference type="GO" id="GO:0008889">
    <property type="term" value="F:glycerophosphodiester phosphodiesterase activity"/>
    <property type="evidence" value="ECO:0007669"/>
    <property type="project" value="TreeGrafter"/>
</dbReference>
<reference evidence="3" key="1">
    <citation type="submission" date="2021-01" db="UniProtKB">
        <authorList>
            <consortium name="EnsemblMetazoa"/>
        </authorList>
    </citation>
    <scope>IDENTIFICATION</scope>
</reference>
<dbReference type="RefSeq" id="XP_066932648.1">
    <property type="nucleotide sequence ID" value="XM_067076547.1"/>
</dbReference>
<feature type="chain" id="PRO_5029779149" description="GP-PDE domain-containing protein" evidence="1">
    <location>
        <begin position="16"/>
        <end position="316"/>
    </location>
</feature>
<dbReference type="PANTHER" id="PTHR46320:SF1">
    <property type="entry name" value="GLYCEROPHOSPHODIESTER PHOSPHODIESTERASE 1"/>
    <property type="match status" value="1"/>
</dbReference>
<dbReference type="Pfam" id="PF03009">
    <property type="entry name" value="GDPD"/>
    <property type="match status" value="1"/>
</dbReference>
<dbReference type="PANTHER" id="PTHR46320">
    <property type="entry name" value="GLYCEROPHOSPHODIESTER PHOSPHODIESTERASE 1"/>
    <property type="match status" value="1"/>
</dbReference>
<dbReference type="GO" id="GO:0070291">
    <property type="term" value="P:N-acylethanolamine metabolic process"/>
    <property type="evidence" value="ECO:0007669"/>
    <property type="project" value="TreeGrafter"/>
</dbReference>
<dbReference type="AlphaFoldDB" id="A0A7M5X0B7"/>
<dbReference type="PROSITE" id="PS51704">
    <property type="entry name" value="GP_PDE"/>
    <property type="match status" value="1"/>
</dbReference>
<feature type="domain" description="GP-PDE" evidence="2">
    <location>
        <begin position="42"/>
        <end position="316"/>
    </location>
</feature>
<evidence type="ECO:0000256" key="1">
    <source>
        <dbReference type="SAM" id="SignalP"/>
    </source>
</evidence>
<dbReference type="CDD" id="cd08573">
    <property type="entry name" value="GDPD_GDE1"/>
    <property type="match status" value="1"/>
</dbReference>
<dbReference type="GO" id="GO:0005886">
    <property type="term" value="C:plasma membrane"/>
    <property type="evidence" value="ECO:0007669"/>
    <property type="project" value="TreeGrafter"/>
</dbReference>
<keyword evidence="4" id="KW-1185">Reference proteome</keyword>
<dbReference type="GeneID" id="136820360"/>
<proteinExistence type="predicted"/>
<dbReference type="GO" id="GO:0006580">
    <property type="term" value="P:ethanolamine metabolic process"/>
    <property type="evidence" value="ECO:0007669"/>
    <property type="project" value="TreeGrafter"/>
</dbReference>
<organism evidence="3 4">
    <name type="scientific">Clytia hemisphaerica</name>
    <dbReference type="NCBI Taxonomy" id="252671"/>
    <lineage>
        <taxon>Eukaryota</taxon>
        <taxon>Metazoa</taxon>
        <taxon>Cnidaria</taxon>
        <taxon>Hydrozoa</taxon>
        <taxon>Hydroidolina</taxon>
        <taxon>Leptothecata</taxon>
        <taxon>Obeliida</taxon>
        <taxon>Clytiidae</taxon>
        <taxon>Clytia</taxon>
    </lineage>
</organism>
<accession>A0A7M5X0B7</accession>
<dbReference type="OrthoDB" id="9982951at2759"/>
<evidence type="ECO:0000259" key="2">
    <source>
        <dbReference type="PROSITE" id="PS51704"/>
    </source>
</evidence>
<dbReference type="GO" id="GO:0006644">
    <property type="term" value="P:phospholipid metabolic process"/>
    <property type="evidence" value="ECO:0007669"/>
    <property type="project" value="TreeGrafter"/>
</dbReference>
<keyword evidence="1" id="KW-0732">Signal</keyword>
<dbReference type="Proteomes" id="UP000594262">
    <property type="component" value="Unplaced"/>
</dbReference>